<dbReference type="PANTHER" id="PTHR43802:SF1">
    <property type="entry name" value="IP11341P-RELATED"/>
    <property type="match status" value="1"/>
</dbReference>
<dbReference type="InterPro" id="IPR001753">
    <property type="entry name" value="Enoyl-CoA_hydra/iso"/>
</dbReference>
<name>A0A6J6A7V4_9ZZZZ</name>
<comment type="similarity">
    <text evidence="1">Belongs to the enoyl-CoA hydratase/isomerase family.</text>
</comment>
<protein>
    <submittedName>
        <fullName evidence="2">Unannotated protein</fullName>
    </submittedName>
</protein>
<dbReference type="EMBL" id="CAFBOL010000001">
    <property type="protein sequence ID" value="CAB4970182.1"/>
    <property type="molecule type" value="Genomic_DNA"/>
</dbReference>
<dbReference type="CDD" id="cd06558">
    <property type="entry name" value="crotonase-like"/>
    <property type="match status" value="1"/>
</dbReference>
<dbReference type="EMBL" id="CAFAAV010000023">
    <property type="protein sequence ID" value="CAB4806931.1"/>
    <property type="molecule type" value="Genomic_DNA"/>
</dbReference>
<proteinExistence type="inferred from homology"/>
<evidence type="ECO:0000256" key="1">
    <source>
        <dbReference type="ARBA" id="ARBA00005254"/>
    </source>
</evidence>
<sequence length="258" mass="27616">MSDYESILVTSPVPGVAQVTLNRPGAANALSPGLFNELAAALKDIEKDDEIGCWILTGAPRLDGRPWFSAGADLKGFATRSPGDIDPSRVINDIDDSLKPSIAAIDGLCTTGGLELVLACDMRVAAHTAQFCDWHLSRLGAGIGAWGAATRLARLVGTPKATELLLTGDQIDGAEAARIGLANRVVDSSDLLASAVALAATIASKRSEGVRLTMEFLNQQSMLSKHEALRLAERISSVMRIDRRFPDMMQRVYERDKE</sequence>
<dbReference type="EMBL" id="CAFBIY010000082">
    <property type="protein sequence ID" value="CAB4851481.1"/>
    <property type="molecule type" value="Genomic_DNA"/>
</dbReference>
<evidence type="ECO:0000313" key="4">
    <source>
        <dbReference type="EMBL" id="CAB4806931.1"/>
    </source>
</evidence>
<dbReference type="EMBL" id="CAESGF010000010">
    <property type="protein sequence ID" value="CAB4364149.1"/>
    <property type="molecule type" value="Genomic_DNA"/>
</dbReference>
<dbReference type="Gene3D" id="3.90.226.10">
    <property type="entry name" value="2-enoyl-CoA Hydratase, Chain A, domain 1"/>
    <property type="match status" value="1"/>
</dbReference>
<evidence type="ECO:0000313" key="5">
    <source>
        <dbReference type="EMBL" id="CAB4851481.1"/>
    </source>
</evidence>
<reference evidence="2" key="1">
    <citation type="submission" date="2020-05" db="EMBL/GenBank/DDBJ databases">
        <authorList>
            <person name="Chiriac C."/>
            <person name="Salcher M."/>
            <person name="Ghai R."/>
            <person name="Kavagutti S V."/>
        </authorList>
    </citation>
    <scope>NUCLEOTIDE SEQUENCE</scope>
</reference>
<accession>A0A6J6A7V4</accession>
<evidence type="ECO:0000313" key="7">
    <source>
        <dbReference type="EMBL" id="CAB4970182.1"/>
    </source>
</evidence>
<dbReference type="Pfam" id="PF00378">
    <property type="entry name" value="ECH_1"/>
    <property type="match status" value="1"/>
</dbReference>
<evidence type="ECO:0000313" key="2">
    <source>
        <dbReference type="EMBL" id="CAB4364149.1"/>
    </source>
</evidence>
<dbReference type="PANTHER" id="PTHR43802">
    <property type="entry name" value="ENOYL-COA HYDRATASE"/>
    <property type="match status" value="1"/>
</dbReference>
<dbReference type="SUPFAM" id="SSF52096">
    <property type="entry name" value="ClpP/crotonase"/>
    <property type="match status" value="1"/>
</dbReference>
<evidence type="ECO:0000313" key="3">
    <source>
        <dbReference type="EMBL" id="CAB4726751.1"/>
    </source>
</evidence>
<dbReference type="EMBL" id="CAFBMT010000011">
    <property type="protein sequence ID" value="CAB4938792.1"/>
    <property type="molecule type" value="Genomic_DNA"/>
</dbReference>
<dbReference type="EMBL" id="CAEZYF010000010">
    <property type="protein sequence ID" value="CAB4726751.1"/>
    <property type="molecule type" value="Genomic_DNA"/>
</dbReference>
<evidence type="ECO:0000313" key="6">
    <source>
        <dbReference type="EMBL" id="CAB4938792.1"/>
    </source>
</evidence>
<gene>
    <name evidence="3" type="ORF">UFOPK2656_01828</name>
    <name evidence="4" type="ORF">UFOPK3099_00473</name>
    <name evidence="5" type="ORF">UFOPK3267_01556</name>
    <name evidence="6" type="ORF">UFOPK3651_01997</name>
    <name evidence="7" type="ORF">UFOPK3931_00035</name>
    <name evidence="2" type="ORF">UFOPK4189_01916</name>
</gene>
<dbReference type="AlphaFoldDB" id="A0A6J6A7V4"/>
<organism evidence="2">
    <name type="scientific">freshwater metagenome</name>
    <dbReference type="NCBI Taxonomy" id="449393"/>
    <lineage>
        <taxon>unclassified sequences</taxon>
        <taxon>metagenomes</taxon>
        <taxon>ecological metagenomes</taxon>
    </lineage>
</organism>
<dbReference type="InterPro" id="IPR029045">
    <property type="entry name" value="ClpP/crotonase-like_dom_sf"/>
</dbReference>